<dbReference type="CDD" id="cd01672">
    <property type="entry name" value="TMPK"/>
    <property type="match status" value="1"/>
</dbReference>
<dbReference type="GO" id="GO:0004798">
    <property type="term" value="F:dTMP kinase activity"/>
    <property type="evidence" value="ECO:0007669"/>
    <property type="project" value="UniProtKB-EC"/>
</dbReference>
<dbReference type="PROSITE" id="PS01331">
    <property type="entry name" value="THYMIDYLATE_KINASE"/>
    <property type="match status" value="1"/>
</dbReference>
<dbReference type="GO" id="GO:0006227">
    <property type="term" value="P:dUDP biosynthetic process"/>
    <property type="evidence" value="ECO:0007669"/>
    <property type="project" value="TreeGrafter"/>
</dbReference>
<evidence type="ECO:0000256" key="8">
    <source>
        <dbReference type="ARBA" id="ARBA00048743"/>
    </source>
</evidence>
<evidence type="ECO:0000259" key="9">
    <source>
        <dbReference type="Pfam" id="PF02223"/>
    </source>
</evidence>
<evidence type="ECO:0000256" key="6">
    <source>
        <dbReference type="ARBA" id="ARBA00022777"/>
    </source>
</evidence>
<dbReference type="InterPro" id="IPR018095">
    <property type="entry name" value="Thymidylate_kin_CS"/>
</dbReference>
<dbReference type="InterPro" id="IPR039430">
    <property type="entry name" value="Thymidylate_kin-like_dom"/>
</dbReference>
<dbReference type="NCBIfam" id="TIGR00041">
    <property type="entry name" value="DTMP_kinase"/>
    <property type="match status" value="1"/>
</dbReference>
<reference evidence="10" key="1">
    <citation type="submission" date="2018-05" db="EMBL/GenBank/DDBJ databases">
        <authorList>
            <person name="Lanie J.A."/>
            <person name="Ng W.-L."/>
            <person name="Kazmierczak K.M."/>
            <person name="Andrzejewski T.M."/>
            <person name="Davidsen T.M."/>
            <person name="Wayne K.J."/>
            <person name="Tettelin H."/>
            <person name="Glass J.I."/>
            <person name="Rusch D."/>
            <person name="Podicherti R."/>
            <person name="Tsui H.-C.T."/>
            <person name="Winkler M.E."/>
        </authorList>
    </citation>
    <scope>NUCLEOTIDE SEQUENCE</scope>
</reference>
<dbReference type="Gene3D" id="3.40.50.300">
    <property type="entry name" value="P-loop containing nucleotide triphosphate hydrolases"/>
    <property type="match status" value="1"/>
</dbReference>
<name>A0A381TR75_9ZZZZ</name>
<feature type="non-terminal residue" evidence="10">
    <location>
        <position position="1"/>
    </location>
</feature>
<dbReference type="EMBL" id="UINC01004858">
    <property type="protein sequence ID" value="SVA17357.1"/>
    <property type="molecule type" value="Genomic_DNA"/>
</dbReference>
<evidence type="ECO:0000313" key="10">
    <source>
        <dbReference type="EMBL" id="SVA17357.1"/>
    </source>
</evidence>
<protein>
    <recommendedName>
        <fullName evidence="2">dTMP kinase</fullName>
        <ecNumber evidence="2">2.7.4.9</ecNumber>
    </recommendedName>
</protein>
<feature type="domain" description="Thymidylate kinase-like" evidence="9">
    <location>
        <begin position="10"/>
        <end position="190"/>
    </location>
</feature>
<dbReference type="GO" id="GO:0005829">
    <property type="term" value="C:cytosol"/>
    <property type="evidence" value="ECO:0007669"/>
    <property type="project" value="TreeGrafter"/>
</dbReference>
<evidence type="ECO:0000256" key="4">
    <source>
        <dbReference type="ARBA" id="ARBA00022727"/>
    </source>
</evidence>
<dbReference type="Pfam" id="PF02223">
    <property type="entry name" value="Thymidylate_kin"/>
    <property type="match status" value="1"/>
</dbReference>
<dbReference type="HAMAP" id="MF_00165">
    <property type="entry name" value="Thymidylate_kinase"/>
    <property type="match status" value="1"/>
</dbReference>
<dbReference type="PANTHER" id="PTHR10344:SF4">
    <property type="entry name" value="UMP-CMP KINASE 2, MITOCHONDRIAL"/>
    <property type="match status" value="1"/>
</dbReference>
<dbReference type="EC" id="2.7.4.9" evidence="2"/>
<proteinExistence type="inferred from homology"/>
<sequence length="201" mass="22933">VSGRGWLIVFEGIDGTGKSTQCKKMEVYLNKIGIPVSRFREPTDGVWGQKIRKILTVGRGDVTREEELSWFIEDRREDVKNNINPSLSANKVVLLDRYYYSTAAYQGALGLDPDSILRENENFAPIPDRAYIFTAPPEECLARIESSRESHSSFEKLEYLKQVQKIFDSFQGTNIKRIKSSGTIEDIHTQLCEDVHQLIES</sequence>
<dbReference type="AlphaFoldDB" id="A0A381TR75"/>
<comment type="similarity">
    <text evidence="1">Belongs to the thymidylate kinase family.</text>
</comment>
<keyword evidence="6" id="KW-0418">Kinase</keyword>
<dbReference type="InterPro" id="IPR027417">
    <property type="entry name" value="P-loop_NTPase"/>
</dbReference>
<keyword evidence="3" id="KW-0808">Transferase</keyword>
<evidence type="ECO:0000256" key="7">
    <source>
        <dbReference type="ARBA" id="ARBA00022840"/>
    </source>
</evidence>
<gene>
    <name evidence="10" type="ORF">METZ01_LOCUS70211</name>
</gene>
<evidence type="ECO:0000256" key="1">
    <source>
        <dbReference type="ARBA" id="ARBA00009776"/>
    </source>
</evidence>
<dbReference type="InterPro" id="IPR018094">
    <property type="entry name" value="Thymidylate_kinase"/>
</dbReference>
<accession>A0A381TR75</accession>
<evidence type="ECO:0000256" key="5">
    <source>
        <dbReference type="ARBA" id="ARBA00022741"/>
    </source>
</evidence>
<evidence type="ECO:0000256" key="3">
    <source>
        <dbReference type="ARBA" id="ARBA00022679"/>
    </source>
</evidence>
<dbReference type="PANTHER" id="PTHR10344">
    <property type="entry name" value="THYMIDYLATE KINASE"/>
    <property type="match status" value="1"/>
</dbReference>
<comment type="catalytic activity">
    <reaction evidence="8">
        <text>dTMP + ATP = dTDP + ADP</text>
        <dbReference type="Rhea" id="RHEA:13517"/>
        <dbReference type="ChEBI" id="CHEBI:30616"/>
        <dbReference type="ChEBI" id="CHEBI:58369"/>
        <dbReference type="ChEBI" id="CHEBI:63528"/>
        <dbReference type="ChEBI" id="CHEBI:456216"/>
        <dbReference type="EC" id="2.7.4.9"/>
    </reaction>
</comment>
<dbReference type="GO" id="GO:0005524">
    <property type="term" value="F:ATP binding"/>
    <property type="evidence" value="ECO:0007669"/>
    <property type="project" value="UniProtKB-KW"/>
</dbReference>
<keyword evidence="4" id="KW-0545">Nucleotide biosynthesis</keyword>
<organism evidence="10">
    <name type="scientific">marine metagenome</name>
    <dbReference type="NCBI Taxonomy" id="408172"/>
    <lineage>
        <taxon>unclassified sequences</taxon>
        <taxon>metagenomes</taxon>
        <taxon>ecological metagenomes</taxon>
    </lineage>
</organism>
<evidence type="ECO:0000256" key="2">
    <source>
        <dbReference type="ARBA" id="ARBA00012980"/>
    </source>
</evidence>
<dbReference type="SUPFAM" id="SSF52540">
    <property type="entry name" value="P-loop containing nucleoside triphosphate hydrolases"/>
    <property type="match status" value="1"/>
</dbReference>
<keyword evidence="7" id="KW-0067">ATP-binding</keyword>
<dbReference type="GO" id="GO:0006235">
    <property type="term" value="P:dTTP biosynthetic process"/>
    <property type="evidence" value="ECO:0007669"/>
    <property type="project" value="TreeGrafter"/>
</dbReference>
<keyword evidence="5" id="KW-0547">Nucleotide-binding</keyword>
<dbReference type="GO" id="GO:0006233">
    <property type="term" value="P:dTDP biosynthetic process"/>
    <property type="evidence" value="ECO:0007669"/>
    <property type="project" value="InterPro"/>
</dbReference>